<keyword evidence="2" id="KW-1185">Reference proteome</keyword>
<evidence type="ECO:0000313" key="2">
    <source>
        <dbReference type="Proteomes" id="UP000245207"/>
    </source>
</evidence>
<comment type="caution">
    <text evidence="1">The sequence shown here is derived from an EMBL/GenBank/DDBJ whole genome shotgun (WGS) entry which is preliminary data.</text>
</comment>
<protein>
    <submittedName>
        <fullName evidence="1">Phytosulfokine</fullName>
    </submittedName>
</protein>
<dbReference type="AlphaFoldDB" id="A0A2U1L177"/>
<reference evidence="1 2" key="1">
    <citation type="journal article" date="2018" name="Mol. Plant">
        <title>The genome of Artemisia annua provides insight into the evolution of Asteraceae family and artemisinin biosynthesis.</title>
        <authorList>
            <person name="Shen Q."/>
            <person name="Zhang L."/>
            <person name="Liao Z."/>
            <person name="Wang S."/>
            <person name="Yan T."/>
            <person name="Shi P."/>
            <person name="Liu M."/>
            <person name="Fu X."/>
            <person name="Pan Q."/>
            <person name="Wang Y."/>
            <person name="Lv Z."/>
            <person name="Lu X."/>
            <person name="Zhang F."/>
            <person name="Jiang W."/>
            <person name="Ma Y."/>
            <person name="Chen M."/>
            <person name="Hao X."/>
            <person name="Li L."/>
            <person name="Tang Y."/>
            <person name="Lv G."/>
            <person name="Zhou Y."/>
            <person name="Sun X."/>
            <person name="Brodelius P.E."/>
            <person name="Rose J.K.C."/>
            <person name="Tang K."/>
        </authorList>
    </citation>
    <scope>NUCLEOTIDE SEQUENCE [LARGE SCALE GENOMIC DNA]</scope>
    <source>
        <strain evidence="2">cv. Huhao1</strain>
        <tissue evidence="1">Leaf</tissue>
    </source>
</reference>
<dbReference type="EMBL" id="PKPP01012227">
    <property type="protein sequence ID" value="PWA42720.1"/>
    <property type="molecule type" value="Genomic_DNA"/>
</dbReference>
<sequence>MKFDIAPKDLYQVLDVISASHINKSIWSVIQRLVLGAVVYVIWQERNLRIFQGKSRNEDVTCGIIKELVRFKLMSLKLKGSVQTLKAAEIWNFHVTKRNAVNSEYLVNKGCMDFHALWSVHPSPLIGFIDYMGSYVMKVDFSLKWCDGLLVLKYFGILRSPK</sequence>
<dbReference type="OrthoDB" id="684339at2759"/>
<gene>
    <name evidence="1" type="ORF">CTI12_AA541880</name>
</gene>
<name>A0A2U1L177_ARTAN</name>
<proteinExistence type="predicted"/>
<organism evidence="1 2">
    <name type="scientific">Artemisia annua</name>
    <name type="common">Sweet wormwood</name>
    <dbReference type="NCBI Taxonomy" id="35608"/>
    <lineage>
        <taxon>Eukaryota</taxon>
        <taxon>Viridiplantae</taxon>
        <taxon>Streptophyta</taxon>
        <taxon>Embryophyta</taxon>
        <taxon>Tracheophyta</taxon>
        <taxon>Spermatophyta</taxon>
        <taxon>Magnoliopsida</taxon>
        <taxon>eudicotyledons</taxon>
        <taxon>Gunneridae</taxon>
        <taxon>Pentapetalae</taxon>
        <taxon>asterids</taxon>
        <taxon>campanulids</taxon>
        <taxon>Asterales</taxon>
        <taxon>Asteraceae</taxon>
        <taxon>Asteroideae</taxon>
        <taxon>Anthemideae</taxon>
        <taxon>Artemisiinae</taxon>
        <taxon>Artemisia</taxon>
    </lineage>
</organism>
<accession>A0A2U1L177</accession>
<evidence type="ECO:0000313" key="1">
    <source>
        <dbReference type="EMBL" id="PWA42720.1"/>
    </source>
</evidence>
<dbReference type="Proteomes" id="UP000245207">
    <property type="component" value="Unassembled WGS sequence"/>
</dbReference>